<sequence length="523" mass="57211">MKHALKGLVTATALAAVMATGAVSADEPKRGGTLLTTLQQNPRNLNPAVQSGTVTGFPGAQLFASPLRYDDDWTPQPYLAESWSVSDDGLTVTLNLVKNAKFHDGHPITSSDVAFSVKVIQEKHPFKAMFAPVASVDTPDDHTAILNLDRPHPALMLAMSGQLMSIIPEHIYGDGQDPKSHPRNNADVVGSGPFKLVEFKNGEHVILERFDDFFIEGRPYLDKIVMRIITDPAARAIALENGELHFSGFESLPRIINRLKKVDGLNVTADGYGAIGPLDWLAINTTKGPLADKRVRQAIAYAVDRNFIQKALMQGTASDALTGIHPDSPFYEADVNPYDLDLDKANALLDEAGFAKGSDGMRFGLTIDFGWPDVKPQVEYTKAALKKVGIDVTVRASADFPAWAKRMGTMDFELSWDTVFNWGDPVIGVHRTYLSSNIAKGVWSNTQGYSNTSVDEILAAAAVETDSDKRKALYSQFQKIVNDEVPLYFTNTLPYHTVYSDKVGNPPIGIWGTSTPIDNMYLK</sequence>
<reference evidence="6 7" key="1">
    <citation type="submission" date="2023-04" db="EMBL/GenBank/DDBJ databases">
        <title>Complete genome sequence of Alisedimentitalea scapharcae.</title>
        <authorList>
            <person name="Rong J.-C."/>
            <person name="Yi M.-L."/>
            <person name="Zhao Q."/>
        </authorList>
    </citation>
    <scope>NUCLEOTIDE SEQUENCE [LARGE SCALE GENOMIC DNA]</scope>
    <source>
        <strain evidence="6 7">KCTC 42119</strain>
    </source>
</reference>
<protein>
    <submittedName>
        <fullName evidence="6">ABC transporter substrate-binding protein</fullName>
    </submittedName>
</protein>
<dbReference type="PANTHER" id="PTHR30290">
    <property type="entry name" value="PERIPLASMIC BINDING COMPONENT OF ABC TRANSPORTER"/>
    <property type="match status" value="1"/>
</dbReference>
<dbReference type="EMBL" id="CP123584">
    <property type="protein sequence ID" value="WZK88244.1"/>
    <property type="molecule type" value="Genomic_DNA"/>
</dbReference>
<dbReference type="InterPro" id="IPR039424">
    <property type="entry name" value="SBP_5"/>
</dbReference>
<dbReference type="Pfam" id="PF00496">
    <property type="entry name" value="SBP_bac_5"/>
    <property type="match status" value="1"/>
</dbReference>
<evidence type="ECO:0000256" key="3">
    <source>
        <dbReference type="ARBA" id="ARBA00022729"/>
    </source>
</evidence>
<dbReference type="Proteomes" id="UP001623232">
    <property type="component" value="Chromosome"/>
</dbReference>
<dbReference type="InterPro" id="IPR030678">
    <property type="entry name" value="Peptide/Ni-bd"/>
</dbReference>
<feature type="chain" id="PRO_5045309614" evidence="4">
    <location>
        <begin position="26"/>
        <end position="523"/>
    </location>
</feature>
<dbReference type="InterPro" id="IPR000914">
    <property type="entry name" value="SBP_5_dom"/>
</dbReference>
<evidence type="ECO:0000313" key="6">
    <source>
        <dbReference type="EMBL" id="WZK88244.1"/>
    </source>
</evidence>
<evidence type="ECO:0000256" key="4">
    <source>
        <dbReference type="SAM" id="SignalP"/>
    </source>
</evidence>
<feature type="domain" description="Solute-binding protein family 5" evidence="5">
    <location>
        <begin position="74"/>
        <end position="435"/>
    </location>
</feature>
<dbReference type="SUPFAM" id="SSF53850">
    <property type="entry name" value="Periplasmic binding protein-like II"/>
    <property type="match status" value="1"/>
</dbReference>
<feature type="signal peptide" evidence="4">
    <location>
        <begin position="1"/>
        <end position="25"/>
    </location>
</feature>
<comment type="similarity">
    <text evidence="2">Belongs to the bacterial solute-binding protein 5 family.</text>
</comment>
<gene>
    <name evidence="6" type="ORF">QEZ52_16795</name>
</gene>
<accession>A0ABZ2XTR3</accession>
<keyword evidence="7" id="KW-1185">Reference proteome</keyword>
<dbReference type="RefSeq" id="WP_406645625.1">
    <property type="nucleotide sequence ID" value="NZ_CP123584.1"/>
</dbReference>
<evidence type="ECO:0000259" key="5">
    <source>
        <dbReference type="Pfam" id="PF00496"/>
    </source>
</evidence>
<evidence type="ECO:0000256" key="2">
    <source>
        <dbReference type="ARBA" id="ARBA00005695"/>
    </source>
</evidence>
<comment type="subcellular location">
    <subcellularLocation>
        <location evidence="1">Periplasm</location>
    </subcellularLocation>
</comment>
<organism evidence="6 7">
    <name type="scientific">Aliisedimentitalea scapharcae</name>
    <dbReference type="NCBI Taxonomy" id="1524259"/>
    <lineage>
        <taxon>Bacteria</taxon>
        <taxon>Pseudomonadati</taxon>
        <taxon>Pseudomonadota</taxon>
        <taxon>Alphaproteobacteria</taxon>
        <taxon>Rhodobacterales</taxon>
        <taxon>Roseobacteraceae</taxon>
        <taxon>Aliisedimentitalea</taxon>
    </lineage>
</organism>
<name>A0ABZ2XTR3_9RHOB</name>
<proteinExistence type="inferred from homology"/>
<evidence type="ECO:0000313" key="7">
    <source>
        <dbReference type="Proteomes" id="UP001623232"/>
    </source>
</evidence>
<dbReference type="Gene3D" id="3.10.105.10">
    <property type="entry name" value="Dipeptide-binding Protein, Domain 3"/>
    <property type="match status" value="1"/>
</dbReference>
<evidence type="ECO:0000256" key="1">
    <source>
        <dbReference type="ARBA" id="ARBA00004418"/>
    </source>
</evidence>
<dbReference type="PIRSF" id="PIRSF002741">
    <property type="entry name" value="MppA"/>
    <property type="match status" value="1"/>
</dbReference>
<dbReference type="PANTHER" id="PTHR30290:SF38">
    <property type="entry name" value="D,D-DIPEPTIDE-BINDING PERIPLASMIC PROTEIN DDPA-RELATED"/>
    <property type="match status" value="1"/>
</dbReference>
<dbReference type="Gene3D" id="3.40.190.10">
    <property type="entry name" value="Periplasmic binding protein-like II"/>
    <property type="match status" value="1"/>
</dbReference>
<keyword evidence="3 4" id="KW-0732">Signal</keyword>
<dbReference type="CDD" id="cd08517">
    <property type="entry name" value="PBP2_NikA_DppA_OppA_like_13"/>
    <property type="match status" value="1"/>
</dbReference>